<feature type="compositionally biased region" description="Basic and acidic residues" evidence="1">
    <location>
        <begin position="36"/>
        <end position="50"/>
    </location>
</feature>
<sequence>MIYDVAHPVIRPGRHDLAVDVGNRPHIGRQNPAQRESADHIKRADAPSSL</sequence>
<evidence type="ECO:0000313" key="2">
    <source>
        <dbReference type="EMBL" id="NJP90417.1"/>
    </source>
</evidence>
<proteinExistence type="predicted"/>
<dbReference type="Proteomes" id="UP000696294">
    <property type="component" value="Unassembled WGS sequence"/>
</dbReference>
<accession>A0ABX1B1Q5</accession>
<keyword evidence="3" id="KW-1185">Reference proteome</keyword>
<protein>
    <submittedName>
        <fullName evidence="2">Uncharacterized protein</fullName>
    </submittedName>
</protein>
<evidence type="ECO:0000313" key="3">
    <source>
        <dbReference type="Proteomes" id="UP000696294"/>
    </source>
</evidence>
<organism evidence="2 3">
    <name type="scientific">Nonomuraea composti</name>
    <dbReference type="NCBI Taxonomy" id="2720023"/>
    <lineage>
        <taxon>Bacteria</taxon>
        <taxon>Bacillati</taxon>
        <taxon>Actinomycetota</taxon>
        <taxon>Actinomycetes</taxon>
        <taxon>Streptosporangiales</taxon>
        <taxon>Streptosporangiaceae</taxon>
        <taxon>Nonomuraea</taxon>
    </lineage>
</organism>
<dbReference type="RefSeq" id="WP_168009970.1">
    <property type="nucleotide sequence ID" value="NZ_JAATEP010000008.1"/>
</dbReference>
<reference evidence="2 3" key="1">
    <citation type="submission" date="2020-03" db="EMBL/GenBank/DDBJ databases">
        <title>WGS of actinomycetes isolated from Thailand.</title>
        <authorList>
            <person name="Thawai C."/>
        </authorList>
    </citation>
    <scope>NUCLEOTIDE SEQUENCE [LARGE SCALE GENOMIC DNA]</scope>
    <source>
        <strain evidence="2 3">FMUSA5-5</strain>
    </source>
</reference>
<comment type="caution">
    <text evidence="2">The sequence shown here is derived from an EMBL/GenBank/DDBJ whole genome shotgun (WGS) entry which is preliminary data.</text>
</comment>
<name>A0ABX1B1Q5_9ACTN</name>
<evidence type="ECO:0000256" key="1">
    <source>
        <dbReference type="SAM" id="MobiDB-lite"/>
    </source>
</evidence>
<feature type="region of interest" description="Disordered" evidence="1">
    <location>
        <begin position="21"/>
        <end position="50"/>
    </location>
</feature>
<dbReference type="EMBL" id="JAATEP010000008">
    <property type="protein sequence ID" value="NJP90417.1"/>
    <property type="molecule type" value="Genomic_DNA"/>
</dbReference>
<gene>
    <name evidence="2" type="ORF">HCN51_13295</name>
</gene>